<evidence type="ECO:0000256" key="1">
    <source>
        <dbReference type="ARBA" id="ARBA00009600"/>
    </source>
</evidence>
<organism evidence="3">
    <name type="scientific">uncultured Acidimicrobiales bacterium</name>
    <dbReference type="NCBI Taxonomy" id="310071"/>
    <lineage>
        <taxon>Bacteria</taxon>
        <taxon>Bacillati</taxon>
        <taxon>Actinomycetota</taxon>
        <taxon>Acidimicrobiia</taxon>
        <taxon>Acidimicrobiales</taxon>
        <taxon>environmental samples</taxon>
    </lineage>
</organism>
<dbReference type="Gene3D" id="3.40.1740.10">
    <property type="entry name" value="VC0467-like"/>
    <property type="match status" value="1"/>
</dbReference>
<accession>A0A6J4HLX7</accession>
<dbReference type="NCBIfam" id="NF001270">
    <property type="entry name" value="PRK00228.2-2"/>
    <property type="match status" value="1"/>
</dbReference>
<dbReference type="Pfam" id="PF02622">
    <property type="entry name" value="DUF179"/>
    <property type="match status" value="1"/>
</dbReference>
<dbReference type="PANTHER" id="PTHR30327">
    <property type="entry name" value="UNCHARACTERIZED PROTEIN YQGE"/>
    <property type="match status" value="1"/>
</dbReference>
<dbReference type="GO" id="GO:0005829">
    <property type="term" value="C:cytosol"/>
    <property type="evidence" value="ECO:0007669"/>
    <property type="project" value="TreeGrafter"/>
</dbReference>
<dbReference type="HAMAP" id="MF_00758">
    <property type="entry name" value="UPF0301"/>
    <property type="match status" value="1"/>
</dbReference>
<protein>
    <recommendedName>
        <fullName evidence="2">UPF0301 protein AVDCRST_MAG10-1020</fullName>
    </recommendedName>
</protein>
<evidence type="ECO:0000313" key="3">
    <source>
        <dbReference type="EMBL" id="CAA9228140.1"/>
    </source>
</evidence>
<sequence>MTGDGVVLKGRLLVATPNLGDPNFERTVILVLEHGEEGALGVVLNRPSDLDLAEPLPEWARAAAHPSVVFIGGPVAPSAAVCLARLGPHGAAEGWQRLLGPSGPGSGAGGSVGTLDLDADPDEAIARLDEIRVFAGYAGWGPGQLEGEIADGGWFVVDAEATDPLSPAPENLWSAVLRRQPGTLALFAAYPADPTMN</sequence>
<comment type="similarity">
    <text evidence="1 2">Belongs to the UPF0301 (AlgH) family.</text>
</comment>
<dbReference type="EMBL" id="CADCTB010000069">
    <property type="protein sequence ID" value="CAA9228140.1"/>
    <property type="molecule type" value="Genomic_DNA"/>
</dbReference>
<reference evidence="3" key="1">
    <citation type="submission" date="2020-02" db="EMBL/GenBank/DDBJ databases">
        <authorList>
            <person name="Meier V. D."/>
        </authorList>
    </citation>
    <scope>NUCLEOTIDE SEQUENCE</scope>
    <source>
        <strain evidence="3">AVDCRST_MAG10</strain>
    </source>
</reference>
<dbReference type="PANTHER" id="PTHR30327:SF1">
    <property type="entry name" value="UPF0301 PROTEIN YQGE"/>
    <property type="match status" value="1"/>
</dbReference>
<name>A0A6J4HLX7_9ACTN</name>
<dbReference type="AlphaFoldDB" id="A0A6J4HLX7"/>
<dbReference type="InterPro" id="IPR003774">
    <property type="entry name" value="AlgH-like"/>
</dbReference>
<proteinExistence type="inferred from homology"/>
<evidence type="ECO:0000256" key="2">
    <source>
        <dbReference type="HAMAP-Rule" id="MF_00758"/>
    </source>
</evidence>
<dbReference type="SUPFAM" id="SSF143456">
    <property type="entry name" value="VC0467-like"/>
    <property type="match status" value="1"/>
</dbReference>
<gene>
    <name evidence="3" type="ORF">AVDCRST_MAG10-1020</name>
</gene>